<evidence type="ECO:0000313" key="4">
    <source>
        <dbReference type="Proteomes" id="UP001229952"/>
    </source>
</evidence>
<evidence type="ECO:0000256" key="2">
    <source>
        <dbReference type="SAM" id="Phobius"/>
    </source>
</evidence>
<feature type="region of interest" description="Disordered" evidence="1">
    <location>
        <begin position="55"/>
        <end position="80"/>
    </location>
</feature>
<keyword evidence="4" id="KW-1185">Reference proteome</keyword>
<name>A0ABY9IAZ6_9ACTN</name>
<feature type="transmembrane region" description="Helical" evidence="2">
    <location>
        <begin position="12"/>
        <end position="30"/>
    </location>
</feature>
<gene>
    <name evidence="3" type="ORF">P8A22_31380</name>
</gene>
<dbReference type="RefSeq" id="WP_306091425.1">
    <property type="nucleotide sequence ID" value="NZ_CP120992.1"/>
</dbReference>
<evidence type="ECO:0000256" key="1">
    <source>
        <dbReference type="SAM" id="MobiDB-lite"/>
    </source>
</evidence>
<keyword evidence="2" id="KW-0472">Membrane</keyword>
<sequence>MASSGKRRTTVLVGVVAGAVLVSGIGLWATDSWPFRDTYCWGAWEQNSGASFLGDEALGKSGSQRRATESAPPSAGLPHGTCTLAVTSEAEDDDSDQPLTFKEQITLEYGPVPAGAKERRSWIAQYFHGSASPLPDGLDGLVAGDRAMLVLPKECDADGRPSAVTIRSESSGDGHLGKVAMPFAIGNTAEVGRMLLDAANTTMEKAGCAPDKPLHTTSPMVTVAEDDERAGSPLCRIPGMTFDFGEGSRYQQQVGTVTDRLQTCSVVWQTAREPDEPSAQYVMARRPRLVAVFDGLPAGAAHGLLRTTCGGRPTVFYGNVETGLKGRGRPDDRRVFDRFAGSVGRRIGCGGGEDA</sequence>
<reference evidence="3 4" key="1">
    <citation type="submission" date="2023-03" db="EMBL/GenBank/DDBJ databases">
        <title>Isolation and description of six Streptomyces strains from soil environments, able to metabolize different microbial glucans.</title>
        <authorList>
            <person name="Widen T."/>
            <person name="Larsbrink J."/>
        </authorList>
    </citation>
    <scope>NUCLEOTIDE SEQUENCE [LARGE SCALE GENOMIC DNA]</scope>
    <source>
        <strain evidence="3 4">Mut2</strain>
    </source>
</reference>
<keyword evidence="2" id="KW-1133">Transmembrane helix</keyword>
<evidence type="ECO:0000313" key="3">
    <source>
        <dbReference type="EMBL" id="WLQ44025.1"/>
    </source>
</evidence>
<protein>
    <submittedName>
        <fullName evidence="3">Uncharacterized protein</fullName>
    </submittedName>
</protein>
<dbReference type="EMBL" id="CP120992">
    <property type="protein sequence ID" value="WLQ44025.1"/>
    <property type="molecule type" value="Genomic_DNA"/>
</dbReference>
<organism evidence="3 4">
    <name type="scientific">Streptomyces laculatispora</name>
    <dbReference type="NCBI Taxonomy" id="887464"/>
    <lineage>
        <taxon>Bacteria</taxon>
        <taxon>Bacillati</taxon>
        <taxon>Actinomycetota</taxon>
        <taxon>Actinomycetes</taxon>
        <taxon>Kitasatosporales</taxon>
        <taxon>Streptomycetaceae</taxon>
        <taxon>Streptomyces</taxon>
    </lineage>
</organism>
<proteinExistence type="predicted"/>
<keyword evidence="2" id="KW-0812">Transmembrane</keyword>
<dbReference type="Proteomes" id="UP001229952">
    <property type="component" value="Chromosome"/>
</dbReference>
<accession>A0ABY9IAZ6</accession>